<proteinExistence type="predicted"/>
<dbReference type="Proteomes" id="UP000292424">
    <property type="component" value="Chromosome"/>
</dbReference>
<evidence type="ECO:0000259" key="1">
    <source>
        <dbReference type="Pfam" id="PF18962"/>
    </source>
</evidence>
<keyword evidence="3" id="KW-1185">Reference proteome</keyword>
<gene>
    <name evidence="2" type="ORF">E0W69_000385</name>
</gene>
<sequence>MYPNPFVDQIHIEFAANFNTTASVLMYSLNGSVVYQKNISLYTGNNSITIDNINNLISGVYAIKIVDVKSKQTMFQSKAIKK</sequence>
<accession>A0A5P2FUP7</accession>
<dbReference type="Pfam" id="PF18962">
    <property type="entry name" value="Por_Secre_tail"/>
    <property type="match status" value="1"/>
</dbReference>
<dbReference type="AlphaFoldDB" id="A0A5P2FUP7"/>
<dbReference type="NCBIfam" id="TIGR04183">
    <property type="entry name" value="Por_Secre_tail"/>
    <property type="match status" value="1"/>
</dbReference>
<reference evidence="2 3" key="1">
    <citation type="submission" date="2019-09" db="EMBL/GenBank/DDBJ databases">
        <title>Complete genome sequence of Arachidicoccus sp. B3-10 isolated from apple orchard soil.</title>
        <authorList>
            <person name="Kim H.S."/>
            <person name="Han K.-I."/>
            <person name="Suh M.K."/>
            <person name="Lee K.C."/>
            <person name="Eom M.K."/>
            <person name="Kim J.-S."/>
            <person name="Kang S.W."/>
            <person name="Sin Y."/>
            <person name="Lee J.-S."/>
        </authorList>
    </citation>
    <scope>NUCLEOTIDE SEQUENCE [LARGE SCALE GENOMIC DNA]</scope>
    <source>
        <strain evidence="2 3">B3-10</strain>
    </source>
</reference>
<dbReference type="RefSeq" id="WP_131328064.1">
    <property type="nucleotide sequence ID" value="NZ_CP044016.1"/>
</dbReference>
<evidence type="ECO:0000313" key="3">
    <source>
        <dbReference type="Proteomes" id="UP000292424"/>
    </source>
</evidence>
<name>A0A5P2FUP7_9BACT</name>
<evidence type="ECO:0000313" key="2">
    <source>
        <dbReference type="EMBL" id="QES87186.1"/>
    </source>
</evidence>
<protein>
    <submittedName>
        <fullName evidence="2">T9SS type A sorting domain-containing protein</fullName>
    </submittedName>
</protein>
<organism evidence="2 3">
    <name type="scientific">Rhizosphaericola mali</name>
    <dbReference type="NCBI Taxonomy" id="2545455"/>
    <lineage>
        <taxon>Bacteria</taxon>
        <taxon>Pseudomonadati</taxon>
        <taxon>Bacteroidota</taxon>
        <taxon>Chitinophagia</taxon>
        <taxon>Chitinophagales</taxon>
        <taxon>Chitinophagaceae</taxon>
        <taxon>Rhizosphaericola</taxon>
    </lineage>
</organism>
<dbReference type="OrthoDB" id="651538at2"/>
<dbReference type="InterPro" id="IPR026444">
    <property type="entry name" value="Secre_tail"/>
</dbReference>
<dbReference type="KEGG" id="arac:E0W69_000385"/>
<feature type="domain" description="Secretion system C-terminal sorting" evidence="1">
    <location>
        <begin position="1"/>
        <end position="72"/>
    </location>
</feature>
<dbReference type="EMBL" id="CP044016">
    <property type="protein sequence ID" value="QES87186.1"/>
    <property type="molecule type" value="Genomic_DNA"/>
</dbReference>